<keyword evidence="1" id="KW-0732">Signal</keyword>
<dbReference type="InterPro" id="IPR029058">
    <property type="entry name" value="AB_hydrolase_fold"/>
</dbReference>
<reference evidence="2 3" key="1">
    <citation type="submission" date="2019-04" db="EMBL/GenBank/DDBJ databases">
        <title>Phreatobacter aquaticus sp. nov.</title>
        <authorList>
            <person name="Choi A."/>
            <person name="Baek K."/>
        </authorList>
    </citation>
    <scope>NUCLEOTIDE SEQUENCE [LARGE SCALE GENOMIC DNA]</scope>
    <source>
        <strain evidence="2 3">NMCR1094</strain>
    </source>
</reference>
<evidence type="ECO:0008006" key="4">
    <source>
        <dbReference type="Google" id="ProtNLM"/>
    </source>
</evidence>
<dbReference type="AlphaFoldDB" id="A0A4D7QK24"/>
<dbReference type="KEGG" id="paqt:E8L99_02170"/>
<feature type="chain" id="PRO_5020536852" description="Thioesterase domain-containing protein" evidence="1">
    <location>
        <begin position="24"/>
        <end position="228"/>
    </location>
</feature>
<accession>A0A4D7QK24</accession>
<dbReference type="OrthoDB" id="5293296at2"/>
<keyword evidence="3" id="KW-1185">Reference proteome</keyword>
<dbReference type="RefSeq" id="WP_137098006.1">
    <property type="nucleotide sequence ID" value="NZ_CP039865.1"/>
</dbReference>
<organism evidence="2 3">
    <name type="scientific">Phreatobacter aquaticus</name>
    <dbReference type="NCBI Taxonomy" id="2570229"/>
    <lineage>
        <taxon>Bacteria</taxon>
        <taxon>Pseudomonadati</taxon>
        <taxon>Pseudomonadota</taxon>
        <taxon>Alphaproteobacteria</taxon>
        <taxon>Hyphomicrobiales</taxon>
        <taxon>Phreatobacteraceae</taxon>
        <taxon>Phreatobacter</taxon>
    </lineage>
</organism>
<protein>
    <recommendedName>
        <fullName evidence="4">Thioesterase domain-containing protein</fullName>
    </recommendedName>
</protein>
<name>A0A4D7QK24_9HYPH</name>
<evidence type="ECO:0000313" key="2">
    <source>
        <dbReference type="EMBL" id="QCK84672.1"/>
    </source>
</evidence>
<sequence length="228" mass="24779">MARIAAICLAVVTGFGAINGAAAVEMSTGPARSVSRSVQQARAPVAMAPVRVYLMRGLFDVFSFGIDSLGSKLRHRGYQARTFGVANWQGLQAEIVQRLRIDPNERIVVIGHSLGADAAVRIANQVGREGLPPLALVVAFDPVSRLEVTGGTRRLVNLFQSNNGWAVPLRVSPGFTGRFSNEDLRDNRRLNHLNIDKDRALHDQILGWVAEAARERSIPAAISRRQAP</sequence>
<dbReference type="Gene3D" id="3.40.50.1820">
    <property type="entry name" value="alpha/beta hydrolase"/>
    <property type="match status" value="1"/>
</dbReference>
<dbReference type="Proteomes" id="UP000298588">
    <property type="component" value="Chromosome"/>
</dbReference>
<dbReference type="EMBL" id="CP039865">
    <property type="protein sequence ID" value="QCK84672.1"/>
    <property type="molecule type" value="Genomic_DNA"/>
</dbReference>
<evidence type="ECO:0000313" key="3">
    <source>
        <dbReference type="Proteomes" id="UP000298588"/>
    </source>
</evidence>
<gene>
    <name evidence="2" type="ORF">E8L99_02170</name>
</gene>
<feature type="signal peptide" evidence="1">
    <location>
        <begin position="1"/>
        <end position="23"/>
    </location>
</feature>
<dbReference type="SUPFAM" id="SSF53474">
    <property type="entry name" value="alpha/beta-Hydrolases"/>
    <property type="match status" value="1"/>
</dbReference>
<proteinExistence type="predicted"/>
<evidence type="ECO:0000256" key="1">
    <source>
        <dbReference type="SAM" id="SignalP"/>
    </source>
</evidence>